<keyword evidence="2" id="KW-0067">ATP-binding</keyword>
<feature type="coiled-coil region" evidence="4">
    <location>
        <begin position="208"/>
        <end position="235"/>
    </location>
</feature>
<protein>
    <submittedName>
        <fullName evidence="6">Recombinase RecB</fullName>
    </submittedName>
</protein>
<keyword evidence="4" id="KW-0175">Coiled coil</keyword>
<evidence type="ECO:0000313" key="6">
    <source>
        <dbReference type="EMBL" id="OQO90260.1"/>
    </source>
</evidence>
<comment type="caution">
    <text evidence="6">The sequence shown here is derived from an EMBL/GenBank/DDBJ whole genome shotgun (WGS) entry which is preliminary data.</text>
</comment>
<dbReference type="GO" id="GO:0004386">
    <property type="term" value="F:helicase activity"/>
    <property type="evidence" value="ECO:0007669"/>
    <property type="project" value="UniProtKB-KW"/>
</dbReference>
<dbReference type="RefSeq" id="WP_081193735.1">
    <property type="nucleotide sequence ID" value="NZ_MWIH01000007.1"/>
</dbReference>
<evidence type="ECO:0000256" key="3">
    <source>
        <dbReference type="ARBA" id="ARBA00023204"/>
    </source>
</evidence>
<dbReference type="InterPro" id="IPR011604">
    <property type="entry name" value="PDDEXK-like_dom_sf"/>
</dbReference>
<accession>A0A1V8ZZN3</accession>
<dbReference type="EMBL" id="MWIH01000007">
    <property type="protein sequence ID" value="OQO90260.1"/>
    <property type="molecule type" value="Genomic_DNA"/>
</dbReference>
<keyword evidence="2" id="KW-0378">Hydrolase</keyword>
<reference evidence="6 7" key="1">
    <citation type="submission" date="2017-02" db="EMBL/GenBank/DDBJ databases">
        <title>Draft genome of Saccharomonospora sp. 154.</title>
        <authorList>
            <person name="Alonso-Carmona G.S."/>
            <person name="De La Haba R."/>
            <person name="Vera-Gargallo B."/>
            <person name="Sandoval-Trujillo A.H."/>
            <person name="Ramirez-Duran N."/>
            <person name="Ventosa A."/>
        </authorList>
    </citation>
    <scope>NUCLEOTIDE SEQUENCE [LARGE SCALE GENOMIC DNA]</scope>
    <source>
        <strain evidence="6 7">LRS4.154</strain>
    </source>
</reference>
<dbReference type="STRING" id="1962155.B1813_17675"/>
<organism evidence="6 7">
    <name type="scientific">Saccharomonospora piscinae</name>
    <dbReference type="NCBI Taxonomy" id="687388"/>
    <lineage>
        <taxon>Bacteria</taxon>
        <taxon>Bacillati</taxon>
        <taxon>Actinomycetota</taxon>
        <taxon>Actinomycetes</taxon>
        <taxon>Pseudonocardiales</taxon>
        <taxon>Pseudonocardiaceae</taxon>
        <taxon>Saccharomonospora</taxon>
    </lineage>
</organism>
<evidence type="ECO:0000259" key="5">
    <source>
        <dbReference type="Pfam" id="PF12705"/>
    </source>
</evidence>
<gene>
    <name evidence="6" type="ORF">B1813_17675</name>
</gene>
<evidence type="ECO:0000256" key="4">
    <source>
        <dbReference type="SAM" id="Coils"/>
    </source>
</evidence>
<dbReference type="AlphaFoldDB" id="A0A1V8ZZN3"/>
<evidence type="ECO:0000313" key="7">
    <source>
        <dbReference type="Proteomes" id="UP000192591"/>
    </source>
</evidence>
<keyword evidence="1" id="KW-0227">DNA damage</keyword>
<dbReference type="Proteomes" id="UP000192591">
    <property type="component" value="Unassembled WGS sequence"/>
</dbReference>
<feature type="domain" description="PD-(D/E)XK endonuclease-like" evidence="5">
    <location>
        <begin position="18"/>
        <end position="267"/>
    </location>
</feature>
<keyword evidence="3" id="KW-0234">DNA repair</keyword>
<dbReference type="InterPro" id="IPR038726">
    <property type="entry name" value="PDDEXK_AddAB-type"/>
</dbReference>
<name>A0A1V8ZZN3_SACPI</name>
<keyword evidence="7" id="KW-1185">Reference proteome</keyword>
<keyword evidence="2" id="KW-0347">Helicase</keyword>
<keyword evidence="2" id="KW-0547">Nucleotide-binding</keyword>
<evidence type="ECO:0000256" key="2">
    <source>
        <dbReference type="ARBA" id="ARBA00022806"/>
    </source>
</evidence>
<proteinExistence type="predicted"/>
<evidence type="ECO:0000256" key="1">
    <source>
        <dbReference type="ARBA" id="ARBA00022763"/>
    </source>
</evidence>
<dbReference type="Gene3D" id="3.90.320.10">
    <property type="match status" value="1"/>
</dbReference>
<dbReference type="GO" id="GO:0006281">
    <property type="term" value="P:DNA repair"/>
    <property type="evidence" value="ECO:0007669"/>
    <property type="project" value="UniProtKB-KW"/>
</dbReference>
<sequence length="286" mass="31288">MAQLGFDFGVEPTPLLKVTPARLGLYDDCPRRYRMTYLDRPTPVRTGPWAHNTLGAVVHNALRELFTLPPAARTPERAGALVGKHWRSAGFADAVQIARYSEAARRWVADYASDHDVTGEPVGLERWVSATVGSDPARPALIVEGRIDRIDSREGELVIVDYKTGRARPGEADARRSRALALYAVAAARTFRTPCSRVELHHLPTATVASAEHTEADLRDQVSAAEETAATARELTDRLTEGGDPDALFPARPARRCAWCELRPSCPEGQEAVPAARPWDLLVPTA</sequence>
<dbReference type="Pfam" id="PF12705">
    <property type="entry name" value="PDDEXK_1"/>
    <property type="match status" value="1"/>
</dbReference>